<evidence type="ECO:0000256" key="1">
    <source>
        <dbReference type="ARBA" id="ARBA00022801"/>
    </source>
</evidence>
<dbReference type="AlphaFoldDB" id="A0AAW9QA92"/>
<dbReference type="Proteomes" id="UP001336250">
    <property type="component" value="Unassembled WGS sequence"/>
</dbReference>
<proteinExistence type="predicted"/>
<dbReference type="EMBL" id="JAZIBG010000019">
    <property type="protein sequence ID" value="MEF7613657.1"/>
    <property type="molecule type" value="Genomic_DNA"/>
</dbReference>
<dbReference type="GO" id="GO:0016788">
    <property type="term" value="F:hydrolase activity, acting on ester bonds"/>
    <property type="evidence" value="ECO:0007669"/>
    <property type="project" value="InterPro"/>
</dbReference>
<evidence type="ECO:0000256" key="2">
    <source>
        <dbReference type="SAM" id="SignalP"/>
    </source>
</evidence>
<organism evidence="4 5">
    <name type="scientific">Aquincola agrisoli</name>
    <dbReference type="NCBI Taxonomy" id="3119538"/>
    <lineage>
        <taxon>Bacteria</taxon>
        <taxon>Pseudomonadati</taxon>
        <taxon>Pseudomonadota</taxon>
        <taxon>Betaproteobacteria</taxon>
        <taxon>Burkholderiales</taxon>
        <taxon>Sphaerotilaceae</taxon>
        <taxon>Aquincola</taxon>
    </lineage>
</organism>
<dbReference type="Pfam" id="PF00657">
    <property type="entry name" value="Lipase_GDSL"/>
    <property type="match status" value="1"/>
</dbReference>
<reference evidence="4 5" key="1">
    <citation type="submission" date="2024-02" db="EMBL/GenBank/DDBJ databases">
        <title>Genome sequence of Aquincola sp. MAHUQ-54.</title>
        <authorList>
            <person name="Huq M.A."/>
        </authorList>
    </citation>
    <scope>NUCLEOTIDE SEQUENCE [LARGE SCALE GENOMIC DNA]</scope>
    <source>
        <strain evidence="4 5">MAHUQ-54</strain>
    </source>
</reference>
<feature type="domain" description="Ice-binding protein C-terminal" evidence="3">
    <location>
        <begin position="297"/>
        <end position="321"/>
    </location>
</feature>
<dbReference type="SUPFAM" id="SSF52266">
    <property type="entry name" value="SGNH hydrolase"/>
    <property type="match status" value="1"/>
</dbReference>
<dbReference type="PANTHER" id="PTHR45648:SF22">
    <property type="entry name" value="GDSL LIPASE_ACYLHYDROLASE FAMILY PROTEIN (AFU_ORTHOLOGUE AFUA_4G14700)"/>
    <property type="match status" value="1"/>
</dbReference>
<sequence length="326" mass="31841">MTHRIVPCLLGCAAVLVAPASHAAFSSLFVFGDSLSDSGNATLAVGANPGQVITSNGYVPSQPYGSGVFSNGPVWATSFAAGLGLAAQASLAGGTNYAFGGARTSGGAAPSLLSQAASYLQASGGVAPQDALYVVAGGGNNARDALQAIQGGADVGATLASAAATYAADLGTVVDQLQAAGARHIVVWNAPDLGLVPAVSLGGPAAVALGSLLPSTMNAALAQRLAAESGVLTFDLFGLLGSIADEPQAFSLENAADACGAPVAGCNPQTALFWDGIHPTAAGHQILSGAMLTAVAAIPEPGTYALMLAGLALVLCGARRRASLSN</sequence>
<protein>
    <submittedName>
        <fullName evidence="4">SGNH/GDSL hydrolase family protein</fullName>
    </submittedName>
</protein>
<evidence type="ECO:0000313" key="4">
    <source>
        <dbReference type="EMBL" id="MEF7613657.1"/>
    </source>
</evidence>
<keyword evidence="2" id="KW-0732">Signal</keyword>
<feature type="chain" id="PRO_5043959394" evidence="2">
    <location>
        <begin position="24"/>
        <end position="326"/>
    </location>
</feature>
<keyword evidence="1 4" id="KW-0378">Hydrolase</keyword>
<dbReference type="Pfam" id="PF07589">
    <property type="entry name" value="PEP-CTERM"/>
    <property type="match status" value="1"/>
</dbReference>
<evidence type="ECO:0000313" key="5">
    <source>
        <dbReference type="Proteomes" id="UP001336250"/>
    </source>
</evidence>
<accession>A0AAW9QA92</accession>
<gene>
    <name evidence="4" type="ORF">V4F39_07015</name>
</gene>
<dbReference type="InterPro" id="IPR013424">
    <property type="entry name" value="Ice-binding_C"/>
</dbReference>
<feature type="signal peptide" evidence="2">
    <location>
        <begin position="1"/>
        <end position="23"/>
    </location>
</feature>
<dbReference type="InterPro" id="IPR051058">
    <property type="entry name" value="GDSL_Est/Lipase"/>
</dbReference>
<comment type="caution">
    <text evidence="4">The sequence shown here is derived from an EMBL/GenBank/DDBJ whole genome shotgun (WGS) entry which is preliminary data.</text>
</comment>
<name>A0AAW9QA92_9BURK</name>
<evidence type="ECO:0000259" key="3">
    <source>
        <dbReference type="Pfam" id="PF07589"/>
    </source>
</evidence>
<keyword evidence="5" id="KW-1185">Reference proteome</keyword>
<dbReference type="CDD" id="cd01846">
    <property type="entry name" value="fatty_acyltransferase_like"/>
    <property type="match status" value="1"/>
</dbReference>
<dbReference type="RefSeq" id="WP_332288598.1">
    <property type="nucleotide sequence ID" value="NZ_JAZIBG010000019.1"/>
</dbReference>
<dbReference type="InterPro" id="IPR036514">
    <property type="entry name" value="SGNH_hydro_sf"/>
</dbReference>
<dbReference type="InterPro" id="IPR001087">
    <property type="entry name" value="GDSL"/>
</dbReference>
<dbReference type="NCBIfam" id="TIGR02595">
    <property type="entry name" value="PEP_CTERM"/>
    <property type="match status" value="1"/>
</dbReference>
<dbReference type="PANTHER" id="PTHR45648">
    <property type="entry name" value="GDSL LIPASE/ACYLHYDROLASE FAMILY PROTEIN (AFU_ORTHOLOGUE AFUA_4G14700)"/>
    <property type="match status" value="1"/>
</dbReference>
<dbReference type="Gene3D" id="3.40.50.1110">
    <property type="entry name" value="SGNH hydrolase"/>
    <property type="match status" value="1"/>
</dbReference>